<reference evidence="1 2" key="1">
    <citation type="submission" date="2012-06" db="EMBL/GenBank/DDBJ databases">
        <title>Finished chromosome of genome of Microcoleus sp. PCC 7113.</title>
        <authorList>
            <consortium name="US DOE Joint Genome Institute"/>
            <person name="Gugger M."/>
            <person name="Coursin T."/>
            <person name="Rippka R."/>
            <person name="Tandeau De Marsac N."/>
            <person name="Huntemann M."/>
            <person name="Wei C.-L."/>
            <person name="Han J."/>
            <person name="Detter J.C."/>
            <person name="Han C."/>
            <person name="Tapia R."/>
            <person name="Chen A."/>
            <person name="Kyrpides N."/>
            <person name="Mavromatis K."/>
            <person name="Markowitz V."/>
            <person name="Szeto E."/>
            <person name="Ivanova N."/>
            <person name="Pagani I."/>
            <person name="Pati A."/>
            <person name="Goodwin L."/>
            <person name="Nordberg H.P."/>
            <person name="Cantor M.N."/>
            <person name="Hua S.X."/>
            <person name="Woyke T."/>
            <person name="Kerfeld C.A."/>
        </authorList>
    </citation>
    <scope>NUCLEOTIDE SEQUENCE [LARGE SCALE GENOMIC DNA]</scope>
    <source>
        <strain evidence="1 2">PCC 7113</strain>
    </source>
</reference>
<name>K9WH11_9CYAN</name>
<sequence length="68" mass="7854">MALWKQPRQQPFTTYRDPQTGRWLTIHSPEPVEETLAEAPLYRDPQTGQWITIKPTATPQDPLIINAL</sequence>
<dbReference type="AlphaFoldDB" id="K9WH11"/>
<protein>
    <submittedName>
        <fullName evidence="1">Uncharacterized protein</fullName>
    </submittedName>
</protein>
<evidence type="ECO:0000313" key="1">
    <source>
        <dbReference type="EMBL" id="AFZ19695.1"/>
    </source>
</evidence>
<dbReference type="EMBL" id="CP003630">
    <property type="protein sequence ID" value="AFZ19695.1"/>
    <property type="molecule type" value="Genomic_DNA"/>
</dbReference>
<dbReference type="KEGG" id="mic:Mic7113_3990"/>
<accession>K9WH11</accession>
<proteinExistence type="predicted"/>
<organism evidence="1 2">
    <name type="scientific">Allocoleopsis franciscana PCC 7113</name>
    <dbReference type="NCBI Taxonomy" id="1173027"/>
    <lineage>
        <taxon>Bacteria</taxon>
        <taxon>Bacillati</taxon>
        <taxon>Cyanobacteriota</taxon>
        <taxon>Cyanophyceae</taxon>
        <taxon>Coleofasciculales</taxon>
        <taxon>Coleofasciculaceae</taxon>
        <taxon>Allocoleopsis</taxon>
        <taxon>Allocoleopsis franciscana</taxon>
    </lineage>
</organism>
<evidence type="ECO:0000313" key="2">
    <source>
        <dbReference type="Proteomes" id="UP000010471"/>
    </source>
</evidence>
<dbReference type="HOGENOM" id="CLU_2789299_0_0_3"/>
<gene>
    <name evidence="1" type="ORF">Mic7113_3990</name>
</gene>
<dbReference type="RefSeq" id="WP_015183832.1">
    <property type="nucleotide sequence ID" value="NC_019738.1"/>
</dbReference>
<keyword evidence="2" id="KW-1185">Reference proteome</keyword>
<dbReference type="Proteomes" id="UP000010471">
    <property type="component" value="Chromosome"/>
</dbReference>